<gene>
    <name evidence="2" type="ORF">DIS07_07300</name>
</gene>
<feature type="transmembrane region" description="Helical" evidence="1">
    <location>
        <begin position="110"/>
        <end position="132"/>
    </location>
</feature>
<sequence length="143" mass="15832">MTNSTKPTTSFWVISVIALIWNFMGVMAYLSQAFMTDEIKATLPKEQQALYENVPAWATAAFAIAVWGGLFACILLLMRKKLAKTIFVISLLGIIVQMIYNFFISGAMDVYGPGGMIMPLMVIIIGVFLVWYSKKCADDGILS</sequence>
<dbReference type="AlphaFoldDB" id="A0A2U2J9Q9"/>
<keyword evidence="1" id="KW-1133">Transmembrane helix</keyword>
<dbReference type="OrthoDB" id="1143964at2"/>
<accession>A0A2U2J9Q9</accession>
<keyword evidence="1" id="KW-0812">Transmembrane</keyword>
<reference evidence="2 3" key="1">
    <citation type="submission" date="2018-05" db="EMBL/GenBank/DDBJ databases">
        <title>Polaribacter aquimarinus sp. nov., isolated from sediment in a sediment of sea.</title>
        <authorList>
            <person name="Lu D."/>
        </authorList>
    </citation>
    <scope>NUCLEOTIDE SEQUENCE [LARGE SCALE GENOMIC DNA]</scope>
    <source>
        <strain evidence="2 3">ZY113</strain>
    </source>
</reference>
<dbReference type="EMBL" id="QFFG01000003">
    <property type="protein sequence ID" value="PWG05052.1"/>
    <property type="molecule type" value="Genomic_DNA"/>
</dbReference>
<feature type="transmembrane region" description="Helical" evidence="1">
    <location>
        <begin position="85"/>
        <end position="104"/>
    </location>
</feature>
<feature type="transmembrane region" description="Helical" evidence="1">
    <location>
        <begin position="12"/>
        <end position="34"/>
    </location>
</feature>
<comment type="caution">
    <text evidence="2">The sequence shown here is derived from an EMBL/GenBank/DDBJ whole genome shotgun (WGS) entry which is preliminary data.</text>
</comment>
<keyword evidence="3" id="KW-1185">Reference proteome</keyword>
<keyword evidence="1" id="KW-0472">Membrane</keyword>
<dbReference type="Proteomes" id="UP000245670">
    <property type="component" value="Unassembled WGS sequence"/>
</dbReference>
<evidence type="ECO:0000313" key="3">
    <source>
        <dbReference type="Proteomes" id="UP000245670"/>
    </source>
</evidence>
<feature type="transmembrane region" description="Helical" evidence="1">
    <location>
        <begin position="54"/>
        <end position="78"/>
    </location>
</feature>
<organism evidence="2 3">
    <name type="scientific">Polaribacter aquimarinus</name>
    <dbReference type="NCBI Taxonomy" id="2100726"/>
    <lineage>
        <taxon>Bacteria</taxon>
        <taxon>Pseudomonadati</taxon>
        <taxon>Bacteroidota</taxon>
        <taxon>Flavobacteriia</taxon>
        <taxon>Flavobacteriales</taxon>
        <taxon>Flavobacteriaceae</taxon>
    </lineage>
</organism>
<evidence type="ECO:0008006" key="4">
    <source>
        <dbReference type="Google" id="ProtNLM"/>
    </source>
</evidence>
<protein>
    <recommendedName>
        <fullName evidence="4">Sugar transporter</fullName>
    </recommendedName>
</protein>
<name>A0A2U2J9Q9_9FLAO</name>
<evidence type="ECO:0000256" key="1">
    <source>
        <dbReference type="SAM" id="Phobius"/>
    </source>
</evidence>
<proteinExistence type="predicted"/>
<dbReference type="RefSeq" id="WP_109404599.1">
    <property type="nucleotide sequence ID" value="NZ_QFFG01000003.1"/>
</dbReference>
<evidence type="ECO:0000313" key="2">
    <source>
        <dbReference type="EMBL" id="PWG05052.1"/>
    </source>
</evidence>